<dbReference type="PANTHER" id="PTHR11474">
    <property type="entry name" value="TYROSINASE FAMILY MEMBER"/>
    <property type="match status" value="1"/>
</dbReference>
<dbReference type="AlphaFoldDB" id="A0A368GWX3"/>
<comment type="caution">
    <text evidence="4">The sequence shown here is derived from an EMBL/GenBank/DDBJ whole genome shotgun (WGS) entry which is preliminary data.</text>
</comment>
<evidence type="ECO:0000256" key="1">
    <source>
        <dbReference type="ARBA" id="ARBA00022723"/>
    </source>
</evidence>
<dbReference type="OrthoDB" id="6132182at2759"/>
<dbReference type="EMBL" id="JOJR01000061">
    <property type="protein sequence ID" value="RCN47520.1"/>
    <property type="molecule type" value="Genomic_DNA"/>
</dbReference>
<dbReference type="Gene3D" id="1.10.1280.10">
    <property type="entry name" value="Di-copper center containing domain from catechol oxidase"/>
    <property type="match status" value="1"/>
</dbReference>
<name>A0A368GWX3_ANCCA</name>
<evidence type="ECO:0000313" key="5">
    <source>
        <dbReference type="Proteomes" id="UP000252519"/>
    </source>
</evidence>
<dbReference type="PANTHER" id="PTHR11474:SF126">
    <property type="entry name" value="TYROSINASE-LIKE PROTEIN TYR-1-RELATED"/>
    <property type="match status" value="1"/>
</dbReference>
<protein>
    <recommendedName>
        <fullName evidence="3">Tyrosinase copper-binding domain-containing protein</fullName>
    </recommendedName>
</protein>
<dbReference type="InterPro" id="IPR002227">
    <property type="entry name" value="Tyrosinase_Cu-bd"/>
</dbReference>
<reference evidence="4 5" key="1">
    <citation type="submission" date="2014-10" db="EMBL/GenBank/DDBJ databases">
        <title>Draft genome of the hookworm Ancylostoma caninum.</title>
        <authorList>
            <person name="Mitreva M."/>
        </authorList>
    </citation>
    <scope>NUCLEOTIDE SEQUENCE [LARGE SCALE GENOMIC DNA]</scope>
    <source>
        <strain evidence="4 5">Baltimore</strain>
    </source>
</reference>
<organism evidence="4 5">
    <name type="scientific">Ancylostoma caninum</name>
    <name type="common">Dog hookworm</name>
    <dbReference type="NCBI Taxonomy" id="29170"/>
    <lineage>
        <taxon>Eukaryota</taxon>
        <taxon>Metazoa</taxon>
        <taxon>Ecdysozoa</taxon>
        <taxon>Nematoda</taxon>
        <taxon>Chromadorea</taxon>
        <taxon>Rhabditida</taxon>
        <taxon>Rhabditina</taxon>
        <taxon>Rhabditomorpha</taxon>
        <taxon>Strongyloidea</taxon>
        <taxon>Ancylostomatidae</taxon>
        <taxon>Ancylostomatinae</taxon>
        <taxon>Ancylostoma</taxon>
    </lineage>
</organism>
<dbReference type="PROSITE" id="PS00498">
    <property type="entry name" value="TYROSINASE_2"/>
    <property type="match status" value="1"/>
</dbReference>
<dbReference type="Pfam" id="PF00264">
    <property type="entry name" value="Tyrosinase"/>
    <property type="match status" value="1"/>
</dbReference>
<dbReference type="STRING" id="29170.A0A368GWX3"/>
<evidence type="ECO:0000313" key="4">
    <source>
        <dbReference type="EMBL" id="RCN47520.1"/>
    </source>
</evidence>
<proteinExistence type="predicted"/>
<gene>
    <name evidence="4" type="ORF">ANCCAN_06417</name>
</gene>
<accession>A0A368GWX3</accession>
<sequence>MVDHEVALPYWDPTLDYELSDPTYSVLWSAELMGEQDYDGFVRESPFESWTTHGSGIKRNVGDKGYLMKETDITTITDRTNEYEHIFAHTVASLDCPNPGYWSAIEYIGADPQLFVGGDMEDFLTASNDPLFWSLHAMVDLIWEQWRELYQRIPDRETQYPANDTKCSGPAHFRDSPMVPFNNIKIIDGLSNNYTHNLYNYDMRPMCNGSDSCGSKYVLFSPLFKHCTFTANVKQDIVLPKLELVVHAPIIAVTNVIKENARTTFASISRCQMIDGNRRKKRTLATLEESFNSKLPPKNIYISTL</sequence>
<dbReference type="GO" id="GO:0046872">
    <property type="term" value="F:metal ion binding"/>
    <property type="evidence" value="ECO:0007669"/>
    <property type="project" value="UniProtKB-KW"/>
</dbReference>
<dbReference type="InterPro" id="IPR050316">
    <property type="entry name" value="Tyrosinase/Hemocyanin"/>
</dbReference>
<evidence type="ECO:0000259" key="3">
    <source>
        <dbReference type="PROSITE" id="PS00498"/>
    </source>
</evidence>
<evidence type="ECO:0000256" key="2">
    <source>
        <dbReference type="ARBA" id="ARBA00023008"/>
    </source>
</evidence>
<dbReference type="GO" id="GO:0016491">
    <property type="term" value="F:oxidoreductase activity"/>
    <property type="evidence" value="ECO:0007669"/>
    <property type="project" value="InterPro"/>
</dbReference>
<dbReference type="InterPro" id="IPR008922">
    <property type="entry name" value="Di-copper_centre_dom_sf"/>
</dbReference>
<dbReference type="Proteomes" id="UP000252519">
    <property type="component" value="Unassembled WGS sequence"/>
</dbReference>
<dbReference type="SUPFAM" id="SSF48056">
    <property type="entry name" value="Di-copper centre-containing domain"/>
    <property type="match status" value="1"/>
</dbReference>
<keyword evidence="1" id="KW-0479">Metal-binding</keyword>
<feature type="domain" description="Tyrosinase copper-binding" evidence="3">
    <location>
        <begin position="129"/>
        <end position="140"/>
    </location>
</feature>
<keyword evidence="2" id="KW-0186">Copper</keyword>
<keyword evidence="5" id="KW-1185">Reference proteome</keyword>